<dbReference type="PANTHER" id="PTHR43737">
    <property type="entry name" value="BLL7424 PROTEIN"/>
    <property type="match status" value="1"/>
</dbReference>
<dbReference type="InterPro" id="IPR017850">
    <property type="entry name" value="Alkaline_phosphatase_core_sf"/>
</dbReference>
<dbReference type="EMBL" id="QCXX01000001">
    <property type="protein sequence ID" value="PUV25769.1"/>
    <property type="molecule type" value="Genomic_DNA"/>
</dbReference>
<evidence type="ECO:0000313" key="1">
    <source>
        <dbReference type="EMBL" id="PUV25769.1"/>
    </source>
</evidence>
<sequence>MKDLNKLIEEAQQSELKAVTRRHFLKDCVAGIGGIALGSLLASCGGWNTSGSKGNLDLNALNPLIPKSPHFPGKAKSVIYLHMAGAPSQLELFDYKPALQKLHNQPCPQSLLAGKKFAFIRGVPKMLGPQATFKQYGESGAWVSDHLPHFSQVVDDVSFLKAVHTDQFNHGPAQLFMHTGSARLGRPSIGSWVTYGLGSENSNLPGFVVLTSGGKTPDAGKSVWGSGFLPSVYQGVQCRSKGDPVLYIADPEGMDRDMKRHLIDAINNVNKTEYDTFKDPETLSRIAQYEMAYKMQVAVPEVMNINNEPAYIHELYGTEPGKESFANNCLLARKLVEQGVRFVQLFDWGWDSHGTNAADSIDLGFRNKCREIDRPMTALILDLKQRGLLEDTLVVWGGEFGRTPMQENRDNSDMPFLGRDHHTDAYTIWMAGGGIRNGISYGQTDDIGFAGVEGRASVHDVHATMLHLLGFDHEKFTYEFQGRPFRLTDVEGELIQAII</sequence>
<protein>
    <submittedName>
        <fullName evidence="1">Sulfatase</fullName>
    </submittedName>
</protein>
<comment type="caution">
    <text evidence="1">The sequence shown here is derived from an EMBL/GenBank/DDBJ whole genome shotgun (WGS) entry which is preliminary data.</text>
</comment>
<dbReference type="OrthoDB" id="9783759at2"/>
<accession>A0A363NY91</accession>
<reference evidence="1 2" key="1">
    <citation type="submission" date="2018-04" db="EMBL/GenBank/DDBJ databases">
        <title>Sphingobacterium sp. M46 Genome.</title>
        <authorList>
            <person name="Cheng J."/>
            <person name="Li Y."/>
        </authorList>
    </citation>
    <scope>NUCLEOTIDE SEQUENCE [LARGE SCALE GENOMIC DNA]</scope>
    <source>
        <strain evidence="1 2">M46</strain>
    </source>
</reference>
<dbReference type="PANTHER" id="PTHR43737:SF1">
    <property type="entry name" value="DUF1501 DOMAIN-CONTAINING PROTEIN"/>
    <property type="match status" value="1"/>
</dbReference>
<organism evidence="1 2">
    <name type="scientific">Sphingobacterium athyrii</name>
    <dbReference type="NCBI Taxonomy" id="2152717"/>
    <lineage>
        <taxon>Bacteria</taxon>
        <taxon>Pseudomonadati</taxon>
        <taxon>Bacteroidota</taxon>
        <taxon>Sphingobacteriia</taxon>
        <taxon>Sphingobacteriales</taxon>
        <taxon>Sphingobacteriaceae</taxon>
        <taxon>Sphingobacterium</taxon>
    </lineage>
</organism>
<gene>
    <name evidence="1" type="ORF">DCO56_01980</name>
</gene>
<dbReference type="AlphaFoldDB" id="A0A363NY91"/>
<dbReference type="SUPFAM" id="SSF53649">
    <property type="entry name" value="Alkaline phosphatase-like"/>
    <property type="match status" value="1"/>
</dbReference>
<dbReference type="Pfam" id="PF07394">
    <property type="entry name" value="DUF1501"/>
    <property type="match status" value="1"/>
</dbReference>
<dbReference type="Proteomes" id="UP000250831">
    <property type="component" value="Unassembled WGS sequence"/>
</dbReference>
<name>A0A363NY91_9SPHI</name>
<evidence type="ECO:0000313" key="2">
    <source>
        <dbReference type="Proteomes" id="UP000250831"/>
    </source>
</evidence>
<keyword evidence="2" id="KW-1185">Reference proteome</keyword>
<dbReference type="InterPro" id="IPR010869">
    <property type="entry name" value="DUF1501"/>
</dbReference>
<proteinExistence type="predicted"/>
<dbReference type="RefSeq" id="WP_108632077.1">
    <property type="nucleotide sequence ID" value="NZ_QCXX01000001.1"/>
</dbReference>